<dbReference type="InterPro" id="IPR018022">
    <property type="entry name" value="IPT"/>
</dbReference>
<evidence type="ECO:0000256" key="8">
    <source>
        <dbReference type="ARBA" id="ARBA00022842"/>
    </source>
</evidence>
<keyword evidence="15" id="KW-1185">Reference proteome</keyword>
<evidence type="ECO:0000256" key="6">
    <source>
        <dbReference type="ARBA" id="ARBA00022741"/>
    </source>
</evidence>
<dbReference type="GO" id="GO:0052381">
    <property type="term" value="F:tRNA dimethylallyltransferase activity"/>
    <property type="evidence" value="ECO:0007669"/>
    <property type="project" value="UniProtKB-EC"/>
</dbReference>
<keyword evidence="5 10" id="KW-0819">tRNA processing</keyword>
<dbReference type="Pfam" id="PF01715">
    <property type="entry name" value="IPPT"/>
    <property type="match status" value="1"/>
</dbReference>
<evidence type="ECO:0000256" key="10">
    <source>
        <dbReference type="HAMAP-Rule" id="MF_00185"/>
    </source>
</evidence>
<proteinExistence type="inferred from homology"/>
<keyword evidence="4 10" id="KW-0808">Transferase</keyword>
<dbReference type="InterPro" id="IPR027417">
    <property type="entry name" value="P-loop_NTPase"/>
</dbReference>
<feature type="site" description="Interaction with substrate tRNA" evidence="10">
    <location>
        <position position="102"/>
    </location>
</feature>
<comment type="similarity">
    <text evidence="3 10 13">Belongs to the IPP transferase family.</text>
</comment>
<evidence type="ECO:0000313" key="14">
    <source>
        <dbReference type="EMBL" id="MFC4724084.1"/>
    </source>
</evidence>
<evidence type="ECO:0000256" key="3">
    <source>
        <dbReference type="ARBA" id="ARBA00005842"/>
    </source>
</evidence>
<dbReference type="SUPFAM" id="SSF52540">
    <property type="entry name" value="P-loop containing nucleoside triphosphate hydrolases"/>
    <property type="match status" value="2"/>
</dbReference>
<evidence type="ECO:0000256" key="2">
    <source>
        <dbReference type="ARBA" id="ARBA00003213"/>
    </source>
</evidence>
<sequence>MAVPPFIFLGGPTASGKTALAVALAQRVGGEIINADSMQLYRGLEVLSAQPGEDERAGVPHHLFGEADPSTRWSAGRWVRAALAIAEPLRESGVPAIFVGGTGLYFKTLIDGIAPTPEIPPEVRAEVSLLEESGHAALRAEAERLDAEGAGRIKPGDRQRLVRLIELVRTTGKPLSVLHADTRPLIAPGSWAGFALRPDREALYARIERRFDAMMEAGALDEARALHARGLDRQLPALKAVGIRPLLAHLDGELTLEEAVERAKTDSRRYAKRQFTWFANQHADWTRLDAATPDENLARMIANLDKTDTP</sequence>
<feature type="binding site" evidence="10">
    <location>
        <begin position="13"/>
        <end position="18"/>
    </location>
    <ligand>
        <name>substrate</name>
    </ligand>
</feature>
<dbReference type="Proteomes" id="UP001596024">
    <property type="component" value="Unassembled WGS sequence"/>
</dbReference>
<reference evidence="15" key="1">
    <citation type="journal article" date="2019" name="Int. J. Syst. Evol. Microbiol.">
        <title>The Global Catalogue of Microorganisms (GCM) 10K type strain sequencing project: providing services to taxonomists for standard genome sequencing and annotation.</title>
        <authorList>
            <consortium name="The Broad Institute Genomics Platform"/>
            <consortium name="The Broad Institute Genome Sequencing Center for Infectious Disease"/>
            <person name="Wu L."/>
            <person name="Ma J."/>
        </authorList>
    </citation>
    <scope>NUCLEOTIDE SEQUENCE [LARGE SCALE GENOMIC DNA]</scope>
    <source>
        <strain evidence="15">CCUG 62981</strain>
    </source>
</reference>
<comment type="subunit">
    <text evidence="10">Monomer.</text>
</comment>
<accession>A0ABV9N9X7</accession>
<evidence type="ECO:0000256" key="12">
    <source>
        <dbReference type="RuleBase" id="RU003784"/>
    </source>
</evidence>
<protein>
    <recommendedName>
        <fullName evidence="10">tRNA dimethylallyltransferase</fullName>
        <ecNumber evidence="10">2.5.1.75</ecNumber>
    </recommendedName>
    <alternativeName>
        <fullName evidence="10">Dimethylallyl diphosphate:tRNA dimethylallyltransferase</fullName>
        <shortName evidence="10">DMAPP:tRNA dimethylallyltransferase</shortName>
        <shortName evidence="10">DMATase</shortName>
    </alternativeName>
    <alternativeName>
        <fullName evidence="10">Isopentenyl-diphosphate:tRNA isopentenyltransferase</fullName>
        <shortName evidence="10">IPP transferase</shortName>
        <shortName evidence="10">IPPT</shortName>
        <shortName evidence="10">IPTase</shortName>
    </alternativeName>
</protein>
<dbReference type="Gene3D" id="3.40.50.300">
    <property type="entry name" value="P-loop containing nucleotide triphosphate hydrolases"/>
    <property type="match status" value="1"/>
</dbReference>
<comment type="caution">
    <text evidence="14">The sequence shown here is derived from an EMBL/GenBank/DDBJ whole genome shotgun (WGS) entry which is preliminary data.</text>
</comment>
<comment type="catalytic activity">
    <reaction evidence="9 10 11">
        <text>adenosine(37) in tRNA + dimethylallyl diphosphate = N(6)-dimethylallyladenosine(37) in tRNA + diphosphate</text>
        <dbReference type="Rhea" id="RHEA:26482"/>
        <dbReference type="Rhea" id="RHEA-COMP:10162"/>
        <dbReference type="Rhea" id="RHEA-COMP:10375"/>
        <dbReference type="ChEBI" id="CHEBI:33019"/>
        <dbReference type="ChEBI" id="CHEBI:57623"/>
        <dbReference type="ChEBI" id="CHEBI:74411"/>
        <dbReference type="ChEBI" id="CHEBI:74415"/>
        <dbReference type="EC" id="2.5.1.75"/>
    </reaction>
</comment>
<feature type="region of interest" description="Interaction with substrate tRNA" evidence="10">
    <location>
        <begin position="36"/>
        <end position="39"/>
    </location>
</feature>
<dbReference type="HAMAP" id="MF_00185">
    <property type="entry name" value="IPP_trans"/>
    <property type="match status" value="1"/>
</dbReference>
<evidence type="ECO:0000256" key="4">
    <source>
        <dbReference type="ARBA" id="ARBA00022679"/>
    </source>
</evidence>
<gene>
    <name evidence="10 14" type="primary">miaA</name>
    <name evidence="14" type="ORF">ACFPB0_02145</name>
</gene>
<evidence type="ECO:0000256" key="5">
    <source>
        <dbReference type="ARBA" id="ARBA00022694"/>
    </source>
</evidence>
<dbReference type="InterPro" id="IPR039657">
    <property type="entry name" value="Dimethylallyltransferase"/>
</dbReference>
<comment type="function">
    <text evidence="2 10 12">Catalyzes the transfer of a dimethylallyl group onto the adenine at position 37 in tRNAs that read codons beginning with uridine, leading to the formation of N6-(dimethylallyl)adenosine (i(6)A).</text>
</comment>
<comment type="caution">
    <text evidence="10">Lacks conserved residue(s) required for the propagation of feature annotation.</text>
</comment>
<keyword evidence="7 10" id="KW-0067">ATP-binding</keyword>
<keyword evidence="6 10" id="KW-0547">Nucleotide-binding</keyword>
<organism evidence="14 15">
    <name type="scientific">Glycocaulis abyssi</name>
    <dbReference type="NCBI Taxonomy" id="1433403"/>
    <lineage>
        <taxon>Bacteria</taxon>
        <taxon>Pseudomonadati</taxon>
        <taxon>Pseudomonadota</taxon>
        <taxon>Alphaproteobacteria</taxon>
        <taxon>Maricaulales</taxon>
        <taxon>Maricaulaceae</taxon>
        <taxon>Glycocaulis</taxon>
    </lineage>
</organism>
<feature type="region of interest" description="Interaction with substrate tRNA" evidence="10">
    <location>
        <begin position="159"/>
        <end position="163"/>
    </location>
</feature>
<name>A0ABV9N9X7_9PROT</name>
<feature type="binding site" evidence="10">
    <location>
        <begin position="11"/>
        <end position="18"/>
    </location>
    <ligand>
        <name>ATP</name>
        <dbReference type="ChEBI" id="CHEBI:30616"/>
    </ligand>
</feature>
<evidence type="ECO:0000256" key="13">
    <source>
        <dbReference type="RuleBase" id="RU003785"/>
    </source>
</evidence>
<evidence type="ECO:0000313" key="15">
    <source>
        <dbReference type="Proteomes" id="UP001596024"/>
    </source>
</evidence>
<evidence type="ECO:0000256" key="11">
    <source>
        <dbReference type="RuleBase" id="RU003783"/>
    </source>
</evidence>
<feature type="site" description="Interaction with substrate tRNA" evidence="10">
    <location>
        <position position="124"/>
    </location>
</feature>
<evidence type="ECO:0000256" key="7">
    <source>
        <dbReference type="ARBA" id="ARBA00022840"/>
    </source>
</evidence>
<keyword evidence="8 10" id="KW-0460">Magnesium</keyword>
<dbReference type="NCBIfam" id="TIGR00174">
    <property type="entry name" value="miaA"/>
    <property type="match status" value="1"/>
</dbReference>
<dbReference type="EC" id="2.5.1.75" evidence="10"/>
<comment type="cofactor">
    <cofactor evidence="1 10">
        <name>Mg(2+)</name>
        <dbReference type="ChEBI" id="CHEBI:18420"/>
    </cofactor>
</comment>
<dbReference type="EMBL" id="JBHSGQ010000001">
    <property type="protein sequence ID" value="MFC4724084.1"/>
    <property type="molecule type" value="Genomic_DNA"/>
</dbReference>
<dbReference type="Gene3D" id="1.10.20.140">
    <property type="match status" value="1"/>
</dbReference>
<evidence type="ECO:0000256" key="9">
    <source>
        <dbReference type="ARBA" id="ARBA00049563"/>
    </source>
</evidence>
<evidence type="ECO:0000256" key="1">
    <source>
        <dbReference type="ARBA" id="ARBA00001946"/>
    </source>
</evidence>
<dbReference type="PANTHER" id="PTHR11088:SF60">
    <property type="entry name" value="TRNA DIMETHYLALLYLTRANSFERASE"/>
    <property type="match status" value="1"/>
</dbReference>
<dbReference type="PANTHER" id="PTHR11088">
    <property type="entry name" value="TRNA DIMETHYLALLYLTRANSFERASE"/>
    <property type="match status" value="1"/>
</dbReference>
<dbReference type="RefSeq" id="WP_382436069.1">
    <property type="nucleotide sequence ID" value="NZ_JBHSGQ010000001.1"/>
</dbReference>